<evidence type="ECO:0000313" key="1">
    <source>
        <dbReference type="EMBL" id="ANJ64219.1"/>
    </source>
</evidence>
<reference evidence="1" key="1">
    <citation type="journal article" date="2016" name="Front. Cell. Infect. Microbiol.">
        <title>Evolution and Diversity of the Antimicrobial Resistance Associated Mobilome in Streptococcus suis: A Probable Mobile Genetic Elements Reservoir for Other Streptococci.</title>
        <authorList>
            <person name="Huang J."/>
            <person name="Ma J."/>
            <person name="Shang K."/>
            <person name="Hu X."/>
            <person name="Liang Y."/>
            <person name="Li D."/>
            <person name="Wu Z."/>
            <person name="Dai L."/>
            <person name="Chen L."/>
            <person name="Wang L."/>
        </authorList>
    </citation>
    <scope>NUCLEOTIDE SEQUENCE</scope>
    <source>
        <strain evidence="1">LP081102</strain>
    </source>
</reference>
<proteinExistence type="predicted"/>
<accession>A0A1X9I1U7</accession>
<dbReference type="EMBL" id="KX077885">
    <property type="protein sequence ID" value="ANJ64219.1"/>
    <property type="molecule type" value="Genomic_DNA"/>
</dbReference>
<dbReference type="Gene3D" id="3.40.225.10">
    <property type="entry name" value="Class II aldolase/adducin N-terminal domain"/>
    <property type="match status" value="1"/>
</dbReference>
<dbReference type="AlphaFoldDB" id="A0A1X9I1U7"/>
<organism evidence="1">
    <name type="scientific">Streptococcus suis</name>
    <dbReference type="NCBI Taxonomy" id="1307"/>
    <lineage>
        <taxon>Bacteria</taxon>
        <taxon>Bacillati</taxon>
        <taxon>Bacillota</taxon>
        <taxon>Bacilli</taxon>
        <taxon>Lactobacillales</taxon>
        <taxon>Streptococcaceae</taxon>
        <taxon>Streptococcus</taxon>
    </lineage>
</organism>
<keyword evidence="1" id="KW-0456">Lyase</keyword>
<sequence>MTKFIDSSYVETMREVTYQSYLRYWDERNGGNVSCHLTAE</sequence>
<name>A0A1X9I1U7_STRSU</name>
<dbReference type="GO" id="GO:0008994">
    <property type="term" value="F:rhamnulose-1-phosphate aldolase activity"/>
    <property type="evidence" value="ECO:0007669"/>
    <property type="project" value="UniProtKB-EC"/>
</dbReference>
<dbReference type="InterPro" id="IPR036409">
    <property type="entry name" value="Aldolase_II/adducin_N_sf"/>
</dbReference>
<protein>
    <submittedName>
        <fullName evidence="1">Rhamnulose-1-phosphate aldolase</fullName>
        <ecNumber evidence="1">4.1.2.19</ecNumber>
    </submittedName>
</protein>
<dbReference type="EC" id="4.1.2.19" evidence="1"/>